<dbReference type="InterPro" id="IPR043128">
    <property type="entry name" value="Rev_trsase/Diguanyl_cyclase"/>
</dbReference>
<dbReference type="GO" id="GO:0071111">
    <property type="term" value="F:cyclic-guanylate-specific phosphodiesterase activity"/>
    <property type="evidence" value="ECO:0007669"/>
    <property type="project" value="InterPro"/>
</dbReference>
<dbReference type="InterPro" id="IPR001633">
    <property type="entry name" value="EAL_dom"/>
</dbReference>
<dbReference type="PANTHER" id="PTHR33121:SF70">
    <property type="entry name" value="SIGNALING PROTEIN YKOW"/>
    <property type="match status" value="1"/>
</dbReference>
<evidence type="ECO:0000313" key="4">
    <source>
        <dbReference type="Proteomes" id="UP000464787"/>
    </source>
</evidence>
<evidence type="ECO:0000313" key="3">
    <source>
        <dbReference type="EMBL" id="QHI97187.1"/>
    </source>
</evidence>
<dbReference type="SUPFAM" id="SSF55073">
    <property type="entry name" value="Nucleotide cyclase"/>
    <property type="match status" value="1"/>
</dbReference>
<keyword evidence="4" id="KW-1185">Reference proteome</keyword>
<dbReference type="SMART" id="SM00052">
    <property type="entry name" value="EAL"/>
    <property type="match status" value="1"/>
</dbReference>
<dbReference type="Pfam" id="PF00990">
    <property type="entry name" value="GGDEF"/>
    <property type="match status" value="1"/>
</dbReference>
<dbReference type="NCBIfam" id="TIGR00254">
    <property type="entry name" value="GGDEF"/>
    <property type="match status" value="1"/>
</dbReference>
<dbReference type="InterPro" id="IPR035919">
    <property type="entry name" value="EAL_sf"/>
</dbReference>
<dbReference type="Gene3D" id="3.30.70.270">
    <property type="match status" value="1"/>
</dbReference>
<accession>A0A857J0R4</accession>
<dbReference type="SUPFAM" id="SSF141868">
    <property type="entry name" value="EAL domain-like"/>
    <property type="match status" value="1"/>
</dbReference>
<proteinExistence type="predicted"/>
<dbReference type="CDD" id="cd01949">
    <property type="entry name" value="GGDEF"/>
    <property type="match status" value="1"/>
</dbReference>
<dbReference type="Proteomes" id="UP000464787">
    <property type="component" value="Chromosome"/>
</dbReference>
<evidence type="ECO:0000259" key="2">
    <source>
        <dbReference type="PROSITE" id="PS50887"/>
    </source>
</evidence>
<organism evidence="3 4">
    <name type="scientific">Xylophilus rhododendri</name>
    <dbReference type="NCBI Taxonomy" id="2697032"/>
    <lineage>
        <taxon>Bacteria</taxon>
        <taxon>Pseudomonadati</taxon>
        <taxon>Pseudomonadota</taxon>
        <taxon>Betaproteobacteria</taxon>
        <taxon>Burkholderiales</taxon>
        <taxon>Xylophilus</taxon>
    </lineage>
</organism>
<name>A0A857J0R4_9BURK</name>
<evidence type="ECO:0000259" key="1">
    <source>
        <dbReference type="PROSITE" id="PS50883"/>
    </source>
</evidence>
<dbReference type="Gene3D" id="3.20.20.450">
    <property type="entry name" value="EAL domain"/>
    <property type="match status" value="1"/>
</dbReference>
<gene>
    <name evidence="3" type="ORF">GT347_03850</name>
</gene>
<dbReference type="AlphaFoldDB" id="A0A857J0R4"/>
<dbReference type="InterPro" id="IPR000160">
    <property type="entry name" value="GGDEF_dom"/>
</dbReference>
<reference evidence="3 4" key="1">
    <citation type="submission" date="2020-01" db="EMBL/GenBank/DDBJ databases">
        <title>Genome sequencing of strain KACC 21265.</title>
        <authorList>
            <person name="Heo J."/>
            <person name="Kim S.-J."/>
            <person name="Kim J.-S."/>
            <person name="Hong S.-B."/>
            <person name="Kwon S.-W."/>
        </authorList>
    </citation>
    <scope>NUCLEOTIDE SEQUENCE [LARGE SCALE GENOMIC DNA]</scope>
    <source>
        <strain evidence="3 4">KACC 21265</strain>
    </source>
</reference>
<dbReference type="SMART" id="SM00267">
    <property type="entry name" value="GGDEF"/>
    <property type="match status" value="1"/>
</dbReference>
<dbReference type="EMBL" id="CP047650">
    <property type="protein sequence ID" value="QHI97187.1"/>
    <property type="molecule type" value="Genomic_DNA"/>
</dbReference>
<dbReference type="KEGG" id="xyk:GT347_03850"/>
<dbReference type="PANTHER" id="PTHR33121">
    <property type="entry name" value="CYCLIC DI-GMP PHOSPHODIESTERASE PDEF"/>
    <property type="match status" value="1"/>
</dbReference>
<protein>
    <submittedName>
        <fullName evidence="3">EAL domain-containing protein</fullName>
    </submittedName>
</protein>
<dbReference type="PROSITE" id="PS50887">
    <property type="entry name" value="GGDEF"/>
    <property type="match status" value="1"/>
</dbReference>
<dbReference type="PROSITE" id="PS50883">
    <property type="entry name" value="EAL"/>
    <property type="match status" value="1"/>
</dbReference>
<dbReference type="InterPro" id="IPR029787">
    <property type="entry name" value="Nucleotide_cyclase"/>
</dbReference>
<dbReference type="CDD" id="cd01948">
    <property type="entry name" value="EAL"/>
    <property type="match status" value="1"/>
</dbReference>
<dbReference type="Pfam" id="PF00563">
    <property type="entry name" value="EAL"/>
    <property type="match status" value="1"/>
</dbReference>
<feature type="domain" description="GGDEF" evidence="2">
    <location>
        <begin position="46"/>
        <end position="174"/>
    </location>
</feature>
<sequence>MTQIIPAPSRAATRRRDSTYFDQLVQLPNRAHFVKQVDECVRRRSGHHILALLDIDDFSAANEVMGHRFGDRLLATVAECLARALPEGVLLARVGPDTFGVLGAVARVEPRHLLDCVRQPLIVEGVPYKVSLTCGYVLLPSDVQAGADLVKDATIALKRAKRDHRGEYVQYLDHMGTEARARALLLSNLRAAIDDKLLFLAYQPQIDLQTGTVIGLEALLRWRTREGSFVPPDQFIPVAEASGLIVPLGRWVLSTACQAMRRLIDAGCAPQRMAVNVSMVQLRDPGFYSAVCAALLGGGLQGRHLELEITESVAVLPTQQLEATLSALRAMGISIAIDDFGTGYSSLSRLERLPLDRIKIDRSFVSQLSQPPGGRIAEMVAQLGRKLGLQVLAEGIEDEATWKALLSIGCQQGQGYHIARPMAEADILAWLQERVKASRG</sequence>
<dbReference type="InterPro" id="IPR050706">
    <property type="entry name" value="Cyclic-di-GMP_PDE-like"/>
</dbReference>
<feature type="domain" description="EAL" evidence="1">
    <location>
        <begin position="182"/>
        <end position="435"/>
    </location>
</feature>